<dbReference type="PANTHER" id="PTHR33627:SF1">
    <property type="entry name" value="TRANSPOSASE"/>
    <property type="match status" value="1"/>
</dbReference>
<dbReference type="RefSeq" id="WP_310912397.1">
    <property type="nucleotide sequence ID" value="NZ_JAVLVT010000004.1"/>
</dbReference>
<reference evidence="4" key="1">
    <citation type="submission" date="2023-07" db="EMBL/GenBank/DDBJ databases">
        <title>Novel species in the genus Lipingzhangella isolated from Sambhar Salt Lake.</title>
        <authorList>
            <person name="Jiya N."/>
            <person name="Kajale S."/>
            <person name="Sharma A."/>
        </authorList>
    </citation>
    <scope>NUCLEOTIDE SEQUENCE [LARGE SCALE GENOMIC DNA]</scope>
    <source>
        <strain evidence="4">LS1_29</strain>
    </source>
</reference>
<dbReference type="Proteomes" id="UP001250214">
    <property type="component" value="Unassembled WGS sequence"/>
</dbReference>
<sequence length="408" mass="43673">MPKTRSSVRLPNSAPSPPGSLGNEKVFQEVTRDLFASLPRSDQRRKGMNYLRGLLATPGRKSIRNMAALIGGTGTGQSLHHFICSSTWEPRAVQRALAGYLVREHPPQAWVARPVLIPKTGQYSAGVGQFCGTDGRVVNAQLAVGVWLVAARGCFPVSWRLHLPVDPQTGPHRATGPTPADCAADALLEVLEAWGLPPAPLLLELDGWDPVPALRRLRAAGLPSLARIGGETELAVADTSLVGHQNRVLPARQIMRAAQALRRPVTGRRLPSRSSRTVELAAPVRVSPPGESFRTGPGRGSGFVLVGSGSQGRHWPDRIRLTTLSPEQAVTGISRYSGLAERVDRSASEIGDRVGLRDFSGRSCNGWYRHVALVSAAHAIAELSENIEKPPATPAPPTSAPDEVLHTP</sequence>
<dbReference type="InterPro" id="IPR038721">
    <property type="entry name" value="IS701-like_DDE_dom"/>
</dbReference>
<name>A0ABU2H637_9ACTN</name>
<dbReference type="Pfam" id="PF13546">
    <property type="entry name" value="DDE_5"/>
    <property type="match status" value="1"/>
</dbReference>
<feature type="region of interest" description="Disordered" evidence="1">
    <location>
        <begin position="1"/>
        <end position="23"/>
    </location>
</feature>
<dbReference type="EMBL" id="JAVLVT010000004">
    <property type="protein sequence ID" value="MDS1270779.1"/>
    <property type="molecule type" value="Genomic_DNA"/>
</dbReference>
<keyword evidence="4" id="KW-1185">Reference proteome</keyword>
<organism evidence="3 4">
    <name type="scientific">Lipingzhangella rawalii</name>
    <dbReference type="NCBI Taxonomy" id="2055835"/>
    <lineage>
        <taxon>Bacteria</taxon>
        <taxon>Bacillati</taxon>
        <taxon>Actinomycetota</taxon>
        <taxon>Actinomycetes</taxon>
        <taxon>Streptosporangiales</taxon>
        <taxon>Nocardiopsidaceae</taxon>
        <taxon>Lipingzhangella</taxon>
    </lineage>
</organism>
<dbReference type="PANTHER" id="PTHR33627">
    <property type="entry name" value="TRANSPOSASE"/>
    <property type="match status" value="1"/>
</dbReference>
<feature type="region of interest" description="Disordered" evidence="1">
    <location>
        <begin position="385"/>
        <end position="408"/>
    </location>
</feature>
<comment type="caution">
    <text evidence="3">The sequence shown here is derived from an EMBL/GenBank/DDBJ whole genome shotgun (WGS) entry which is preliminary data.</text>
</comment>
<evidence type="ECO:0000313" key="3">
    <source>
        <dbReference type="EMBL" id="MDS1270779.1"/>
    </source>
</evidence>
<gene>
    <name evidence="3" type="ORF">RIF23_10750</name>
</gene>
<dbReference type="InterPro" id="IPR039365">
    <property type="entry name" value="IS701-like"/>
</dbReference>
<accession>A0ABU2H637</accession>
<feature type="compositionally biased region" description="Polar residues" evidence="1">
    <location>
        <begin position="1"/>
        <end position="10"/>
    </location>
</feature>
<protein>
    <submittedName>
        <fullName evidence="3">Transposase</fullName>
    </submittedName>
</protein>
<evidence type="ECO:0000259" key="2">
    <source>
        <dbReference type="Pfam" id="PF13546"/>
    </source>
</evidence>
<evidence type="ECO:0000313" key="4">
    <source>
        <dbReference type="Proteomes" id="UP001250214"/>
    </source>
</evidence>
<evidence type="ECO:0000256" key="1">
    <source>
        <dbReference type="SAM" id="MobiDB-lite"/>
    </source>
</evidence>
<feature type="domain" description="Transposase IS701-like DDE" evidence="2">
    <location>
        <begin position="33"/>
        <end position="241"/>
    </location>
</feature>
<proteinExistence type="predicted"/>